<reference evidence="1 2" key="1">
    <citation type="submission" date="2016-10" db="EMBL/GenBank/DDBJ databases">
        <authorList>
            <person name="de Groot N.N."/>
        </authorList>
    </citation>
    <scope>NUCLEOTIDE SEQUENCE [LARGE SCALE GENOMIC DNA]</scope>
    <source>
        <strain evidence="1 2">MT12</strain>
    </source>
</reference>
<evidence type="ECO:0000313" key="1">
    <source>
        <dbReference type="EMBL" id="SEE25218.1"/>
    </source>
</evidence>
<accession>A0A1H5HD82</accession>
<name>A0A1H5HD82_9BRAD</name>
<sequence length="371" mass="42097">MLTAQDDLIGHQTPQPFAKAGGGDMRFTERYWYTAHPIDGTELLIDIGLGYYPNRNVMDGFAGITIGRRQHNFRASRRLGTRPLETEVGGLKIEIVEGMGLHRLSLADNPSGISFQLEFKASFPAAQEKQNFRERNGVVEEDLARVSQFGRWRGWIVADGKRYEIEPEQWWGQRDRSWGLRSEMRTDETRPPVATHRNFFWTWSMFQFETSALSIFIKERTPGKPHYLSGSEFRREADGSVSHREVTSVEHAIEWADDPLGQTIAVADFTFSFDRGEPRRVRMHGLPTRFYLKAGMYGGLQGWTHGDDRGENHAAHDIWNLDDAATRAVARTLSDHVVRLESGNETGFGISEYGVAAGYPLYPGPQKFPAM</sequence>
<evidence type="ECO:0008006" key="3">
    <source>
        <dbReference type="Google" id="ProtNLM"/>
    </source>
</evidence>
<proteinExistence type="predicted"/>
<protein>
    <recommendedName>
        <fullName evidence="3">Hydroxyneurosporene synthase (CrtC)</fullName>
    </recommendedName>
</protein>
<dbReference type="SUPFAM" id="SSF159245">
    <property type="entry name" value="AttH-like"/>
    <property type="match status" value="1"/>
</dbReference>
<dbReference type="RefSeq" id="WP_171948078.1">
    <property type="nucleotide sequence ID" value="NZ_FNTH01000001.1"/>
</dbReference>
<dbReference type="EMBL" id="FNTH01000001">
    <property type="protein sequence ID" value="SEE25218.1"/>
    <property type="molecule type" value="Genomic_DNA"/>
</dbReference>
<evidence type="ECO:0000313" key="2">
    <source>
        <dbReference type="Proteomes" id="UP000198992"/>
    </source>
</evidence>
<gene>
    <name evidence="1" type="ORF">SAMN05444164_7430</name>
</gene>
<dbReference type="AlphaFoldDB" id="A0A1H5HD82"/>
<dbReference type="Proteomes" id="UP000198992">
    <property type="component" value="Unassembled WGS sequence"/>
</dbReference>
<organism evidence="1 2">
    <name type="scientific">Bradyrhizobium erythrophlei</name>
    <dbReference type="NCBI Taxonomy" id="1437360"/>
    <lineage>
        <taxon>Bacteria</taxon>
        <taxon>Pseudomonadati</taxon>
        <taxon>Pseudomonadota</taxon>
        <taxon>Alphaproteobacteria</taxon>
        <taxon>Hyphomicrobiales</taxon>
        <taxon>Nitrobacteraceae</taxon>
        <taxon>Bradyrhizobium</taxon>
    </lineage>
</organism>